<gene>
    <name evidence="15" type="ORF">H010_12014</name>
</gene>
<organism evidence="15 16">
    <name type="scientific">Hydrogenophaga taeniospiralis CCUG 15921</name>
    <dbReference type="NCBI Taxonomy" id="1281780"/>
    <lineage>
        <taxon>Bacteria</taxon>
        <taxon>Pseudomonadati</taxon>
        <taxon>Pseudomonadota</taxon>
        <taxon>Betaproteobacteria</taxon>
        <taxon>Burkholderiales</taxon>
        <taxon>Comamonadaceae</taxon>
        <taxon>Hydrogenophaga</taxon>
    </lineage>
</organism>
<dbReference type="InterPro" id="IPR011577">
    <property type="entry name" value="Cyt_b561_bac/Ni-Hgenase"/>
</dbReference>
<keyword evidence="11 13" id="KW-0472">Membrane</keyword>
<keyword evidence="5" id="KW-0349">Heme</keyword>
<sequence>MSSPALTERYRTPSIVLHWVMLLLMVAVYASIELRELFPKGSDPRENIKTLHFMLGLTVLALVALRVALRFSAPTPRIEPAPPRGQQIMSKLMHAALYVFMVGMPLAGWLYLSAKGKPVPFFGLELPALMGTNPDAAQWIKEVHETVGEAGYWFIGLHAAAALFHHHVIKDNTLLRMLPSRG</sequence>
<dbReference type="InterPro" id="IPR052168">
    <property type="entry name" value="Cytochrome_b561_oxidase"/>
</dbReference>
<feature type="transmembrane region" description="Helical" evidence="13">
    <location>
        <begin position="150"/>
        <end position="169"/>
    </location>
</feature>
<keyword evidence="9 13" id="KW-1133">Transmembrane helix</keyword>
<comment type="caution">
    <text evidence="15">The sequence shown here is derived from an EMBL/GenBank/DDBJ whole genome shotgun (WGS) entry which is preliminary data.</text>
</comment>
<dbReference type="SUPFAM" id="SSF81342">
    <property type="entry name" value="Transmembrane di-heme cytochromes"/>
    <property type="match status" value="1"/>
</dbReference>
<evidence type="ECO:0000256" key="11">
    <source>
        <dbReference type="ARBA" id="ARBA00023136"/>
    </source>
</evidence>
<evidence type="ECO:0000256" key="4">
    <source>
        <dbReference type="ARBA" id="ARBA00022475"/>
    </source>
</evidence>
<evidence type="ECO:0000256" key="3">
    <source>
        <dbReference type="ARBA" id="ARBA00022448"/>
    </source>
</evidence>
<dbReference type="Gene3D" id="1.20.950.20">
    <property type="entry name" value="Transmembrane di-heme cytochromes, Chain C"/>
    <property type="match status" value="1"/>
</dbReference>
<dbReference type="GO" id="GO:0046872">
    <property type="term" value="F:metal ion binding"/>
    <property type="evidence" value="ECO:0007669"/>
    <property type="project" value="UniProtKB-KW"/>
</dbReference>
<keyword evidence="8" id="KW-0249">Electron transport</keyword>
<proteinExistence type="inferred from homology"/>
<keyword evidence="3" id="KW-0813">Transport</keyword>
<dbReference type="EMBL" id="AOGK01000009">
    <property type="protein sequence ID" value="MDG5975985.1"/>
    <property type="molecule type" value="Genomic_DNA"/>
</dbReference>
<keyword evidence="10" id="KW-0408">Iron</keyword>
<comment type="subcellular location">
    <subcellularLocation>
        <location evidence="2">Cell membrane</location>
        <topology evidence="2">Multi-pass membrane protein</topology>
    </subcellularLocation>
</comment>
<keyword evidence="16" id="KW-1185">Reference proteome</keyword>
<evidence type="ECO:0000256" key="7">
    <source>
        <dbReference type="ARBA" id="ARBA00022723"/>
    </source>
</evidence>
<evidence type="ECO:0000256" key="6">
    <source>
        <dbReference type="ARBA" id="ARBA00022692"/>
    </source>
</evidence>
<evidence type="ECO:0000256" key="13">
    <source>
        <dbReference type="SAM" id="Phobius"/>
    </source>
</evidence>
<dbReference type="PANTHER" id="PTHR30529">
    <property type="entry name" value="CYTOCHROME B561"/>
    <property type="match status" value="1"/>
</dbReference>
<name>A0A9X4NQQ3_9BURK</name>
<comment type="similarity">
    <text evidence="12">Belongs to the cytochrome b561 family.</text>
</comment>
<keyword evidence="7" id="KW-0479">Metal-binding</keyword>
<dbReference type="GO" id="GO:0005886">
    <property type="term" value="C:plasma membrane"/>
    <property type="evidence" value="ECO:0007669"/>
    <property type="project" value="UniProtKB-SubCell"/>
</dbReference>
<dbReference type="Proteomes" id="UP001152876">
    <property type="component" value="Unassembled WGS sequence"/>
</dbReference>
<comment type="cofactor">
    <cofactor evidence="1">
        <name>heme b</name>
        <dbReference type="ChEBI" id="CHEBI:60344"/>
    </cofactor>
</comment>
<dbReference type="GO" id="GO:0020037">
    <property type="term" value="F:heme binding"/>
    <property type="evidence" value="ECO:0007669"/>
    <property type="project" value="TreeGrafter"/>
</dbReference>
<evidence type="ECO:0000313" key="15">
    <source>
        <dbReference type="EMBL" id="MDG5975985.1"/>
    </source>
</evidence>
<dbReference type="OrthoDB" id="8536275at2"/>
<evidence type="ECO:0000256" key="12">
    <source>
        <dbReference type="ARBA" id="ARBA00037975"/>
    </source>
</evidence>
<feature type="domain" description="Cytochrome b561 bacterial/Ni-hydrogenase" evidence="14">
    <location>
        <begin position="9"/>
        <end position="179"/>
    </location>
</feature>
<accession>A0A9X4NQQ3</accession>
<evidence type="ECO:0000256" key="9">
    <source>
        <dbReference type="ARBA" id="ARBA00022989"/>
    </source>
</evidence>
<evidence type="ECO:0000313" key="16">
    <source>
        <dbReference type="Proteomes" id="UP001152876"/>
    </source>
</evidence>
<dbReference type="Pfam" id="PF01292">
    <property type="entry name" value="Ni_hydr_CYTB"/>
    <property type="match status" value="1"/>
</dbReference>
<protein>
    <submittedName>
        <fullName evidence="15">Cytochrome B561</fullName>
    </submittedName>
</protein>
<reference evidence="15" key="1">
    <citation type="submission" date="2013-01" db="EMBL/GenBank/DDBJ databases">
        <title>Genome draft of Hydrogenophaga taeniospiralis 2K1.</title>
        <authorList>
            <person name="Gomila M."/>
            <person name="Lalucat J."/>
        </authorList>
    </citation>
    <scope>NUCLEOTIDE SEQUENCE</scope>
    <source>
        <strain evidence="15">CCUG 15921</strain>
    </source>
</reference>
<feature type="transmembrane region" description="Helical" evidence="13">
    <location>
        <begin position="52"/>
        <end position="71"/>
    </location>
</feature>
<feature type="transmembrane region" description="Helical" evidence="13">
    <location>
        <begin position="12"/>
        <end position="32"/>
    </location>
</feature>
<evidence type="ECO:0000256" key="2">
    <source>
        <dbReference type="ARBA" id="ARBA00004651"/>
    </source>
</evidence>
<dbReference type="GO" id="GO:0009055">
    <property type="term" value="F:electron transfer activity"/>
    <property type="evidence" value="ECO:0007669"/>
    <property type="project" value="InterPro"/>
</dbReference>
<evidence type="ECO:0000256" key="8">
    <source>
        <dbReference type="ARBA" id="ARBA00022982"/>
    </source>
</evidence>
<evidence type="ECO:0000256" key="5">
    <source>
        <dbReference type="ARBA" id="ARBA00022617"/>
    </source>
</evidence>
<dbReference type="RefSeq" id="WP_068175971.1">
    <property type="nucleotide sequence ID" value="NZ_AOGK01000009.1"/>
</dbReference>
<keyword evidence="4" id="KW-1003">Cell membrane</keyword>
<dbReference type="InterPro" id="IPR016174">
    <property type="entry name" value="Di-haem_cyt_TM"/>
</dbReference>
<dbReference type="GO" id="GO:0022904">
    <property type="term" value="P:respiratory electron transport chain"/>
    <property type="evidence" value="ECO:0007669"/>
    <property type="project" value="InterPro"/>
</dbReference>
<dbReference type="AlphaFoldDB" id="A0A9X4NQQ3"/>
<evidence type="ECO:0000256" key="10">
    <source>
        <dbReference type="ARBA" id="ARBA00023004"/>
    </source>
</evidence>
<dbReference type="PANTHER" id="PTHR30529:SF3">
    <property type="entry name" value="CYTOCHROME B561 HOMOLOG 1"/>
    <property type="match status" value="1"/>
</dbReference>
<evidence type="ECO:0000259" key="14">
    <source>
        <dbReference type="Pfam" id="PF01292"/>
    </source>
</evidence>
<feature type="transmembrane region" description="Helical" evidence="13">
    <location>
        <begin position="92"/>
        <end position="112"/>
    </location>
</feature>
<evidence type="ECO:0000256" key="1">
    <source>
        <dbReference type="ARBA" id="ARBA00001970"/>
    </source>
</evidence>
<keyword evidence="6 13" id="KW-0812">Transmembrane</keyword>